<keyword evidence="2" id="KW-1185">Reference proteome</keyword>
<evidence type="ECO:0000313" key="2">
    <source>
        <dbReference type="Proteomes" id="UP000253209"/>
    </source>
</evidence>
<dbReference type="AlphaFoldDB" id="A0A367GPU1"/>
<gene>
    <name evidence="1" type="ORF">DJ568_07860</name>
</gene>
<dbReference type="Gene3D" id="3.40.50.20">
    <property type="match status" value="1"/>
</dbReference>
<dbReference type="EMBL" id="QGDC01000004">
    <property type="protein sequence ID" value="RCH55098.1"/>
    <property type="molecule type" value="Genomic_DNA"/>
</dbReference>
<accession>A0A367GPU1</accession>
<protein>
    <submittedName>
        <fullName evidence="1">Uncharacterized protein</fullName>
    </submittedName>
</protein>
<organism evidence="1 2">
    <name type="scientific">Mucilaginibacter hurinus</name>
    <dbReference type="NCBI Taxonomy" id="2201324"/>
    <lineage>
        <taxon>Bacteria</taxon>
        <taxon>Pseudomonadati</taxon>
        <taxon>Bacteroidota</taxon>
        <taxon>Sphingobacteriia</taxon>
        <taxon>Sphingobacteriales</taxon>
        <taxon>Sphingobacteriaceae</taxon>
        <taxon>Mucilaginibacter</taxon>
    </lineage>
</organism>
<dbReference type="OrthoDB" id="707775at2"/>
<name>A0A367GPU1_9SPHI</name>
<proteinExistence type="predicted"/>
<evidence type="ECO:0000313" key="1">
    <source>
        <dbReference type="EMBL" id="RCH55098.1"/>
    </source>
</evidence>
<reference evidence="1 2" key="1">
    <citation type="submission" date="2018-05" db="EMBL/GenBank/DDBJ databases">
        <title>Mucilaginibacter hurinus sp. nov., isolated from briquette warehouse soil.</title>
        <authorList>
            <person name="Choi L."/>
        </authorList>
    </citation>
    <scope>NUCLEOTIDE SEQUENCE [LARGE SCALE GENOMIC DNA]</scope>
    <source>
        <strain evidence="1 2">ZR32</strain>
    </source>
</reference>
<dbReference type="RefSeq" id="WP_114004721.1">
    <property type="nucleotide sequence ID" value="NZ_QGDC01000004.1"/>
</dbReference>
<sequence>MAFTLITAATTAEAHRLKSSMNPDEVILGDYLDLPEFMIKSGKMLRLPNPQSASYAHEMLTLCLDHDIKSLHPVREAEAEALVEAKQLFIEYGINISVNEIQ</sequence>
<dbReference type="Proteomes" id="UP000253209">
    <property type="component" value="Unassembled WGS sequence"/>
</dbReference>
<comment type="caution">
    <text evidence="1">The sequence shown here is derived from an EMBL/GenBank/DDBJ whole genome shotgun (WGS) entry which is preliminary data.</text>
</comment>